<evidence type="ECO:0008006" key="4">
    <source>
        <dbReference type="Google" id="ProtNLM"/>
    </source>
</evidence>
<reference evidence="2" key="1">
    <citation type="journal article" date="2021" name="Polymers (Basel)">
        <title>Highly Stretchable Bacterial Cellulose Produced by Komagataeibacter hansenii SI1.</title>
        <authorList>
            <person name="Cielecka I."/>
            <person name="Ryngajllo M."/>
            <person name="Maniukiewicz W."/>
            <person name="Bielecki S."/>
        </authorList>
    </citation>
    <scope>NUCLEOTIDE SEQUENCE</scope>
    <source>
        <strain evidence="2">SI1</strain>
    </source>
</reference>
<accession>A0AAW5EV28</accession>
<gene>
    <name evidence="2" type="ORF">K1W68_12175</name>
</gene>
<dbReference type="EMBL" id="JAIBCX010000035">
    <property type="protein sequence ID" value="MCJ8354733.1"/>
    <property type="molecule type" value="Genomic_DNA"/>
</dbReference>
<dbReference type="Proteomes" id="UP001202887">
    <property type="component" value="Unassembled WGS sequence"/>
</dbReference>
<organism evidence="2 3">
    <name type="scientific">Novacetimonas hansenii</name>
    <name type="common">Komagataeibacter hansenii</name>
    <dbReference type="NCBI Taxonomy" id="436"/>
    <lineage>
        <taxon>Bacteria</taxon>
        <taxon>Pseudomonadati</taxon>
        <taxon>Pseudomonadota</taxon>
        <taxon>Alphaproteobacteria</taxon>
        <taxon>Acetobacterales</taxon>
        <taxon>Acetobacteraceae</taxon>
        <taxon>Novacetimonas</taxon>
    </lineage>
</organism>
<evidence type="ECO:0000256" key="1">
    <source>
        <dbReference type="SAM" id="MobiDB-lite"/>
    </source>
</evidence>
<name>A0AAW5EV28_NOVHA</name>
<proteinExistence type="predicted"/>
<feature type="region of interest" description="Disordered" evidence="1">
    <location>
        <begin position="162"/>
        <end position="199"/>
    </location>
</feature>
<dbReference type="RefSeq" id="WP_247067451.1">
    <property type="nucleotide sequence ID" value="NZ_CALLXP010000003.1"/>
</dbReference>
<dbReference type="PROSITE" id="PS51257">
    <property type="entry name" value="PROKAR_LIPOPROTEIN"/>
    <property type="match status" value="1"/>
</dbReference>
<evidence type="ECO:0000313" key="3">
    <source>
        <dbReference type="Proteomes" id="UP001202887"/>
    </source>
</evidence>
<comment type="caution">
    <text evidence="2">The sequence shown here is derived from an EMBL/GenBank/DDBJ whole genome shotgun (WGS) entry which is preliminary data.</text>
</comment>
<sequence length="199" mass="19951">MNKLVPLFGGMVLLAGCAASPDSIRPAYIPDSAYSSLSCQQLGEAELKEGDVLQTLTDKQHRARKTDTWGVLMVGLPLSEMTGSDVKGLLAREKGKMEALHRVQAAKGCAGAGGLNDMGVPGTTTTGTSHGASGTTGANSYIGGTGGSGSYGSTAYDTGISSRDNATGIGPSGMMSDPGGIGTSVTPAANLPGAGDFRH</sequence>
<evidence type="ECO:0000313" key="2">
    <source>
        <dbReference type="EMBL" id="MCJ8354733.1"/>
    </source>
</evidence>
<dbReference type="AlphaFoldDB" id="A0AAW5EV28"/>
<reference evidence="2" key="2">
    <citation type="submission" date="2022-03" db="EMBL/GenBank/DDBJ databases">
        <authorList>
            <person name="Ryngajllo M."/>
            <person name="Jacek P."/>
            <person name="Kubiak K."/>
        </authorList>
    </citation>
    <scope>NUCLEOTIDE SEQUENCE</scope>
    <source>
        <strain evidence="2">SI1</strain>
    </source>
</reference>
<protein>
    <recommendedName>
        <fullName evidence="4">Lipoprotein</fullName>
    </recommendedName>
</protein>